<evidence type="ECO:0000313" key="10">
    <source>
        <dbReference type="Proteomes" id="UP000002724"/>
    </source>
</evidence>
<dbReference type="OrthoDB" id="676982at2"/>
<evidence type="ECO:0000259" key="8">
    <source>
        <dbReference type="Pfam" id="PF01850"/>
    </source>
</evidence>
<dbReference type="Pfam" id="PF01850">
    <property type="entry name" value="PIN"/>
    <property type="match status" value="1"/>
</dbReference>
<keyword evidence="4" id="KW-0479">Metal-binding</keyword>
<dbReference type="CDD" id="cd18738">
    <property type="entry name" value="PIN_VapC4-5_FitB-like"/>
    <property type="match status" value="1"/>
</dbReference>
<keyword evidence="2" id="KW-1277">Toxin-antitoxin system</keyword>
<name>B4SAB7_PELPB</name>
<dbReference type="eggNOG" id="COG1487">
    <property type="taxonomic scope" value="Bacteria"/>
</dbReference>
<dbReference type="InterPro" id="IPR002716">
    <property type="entry name" value="PIN_dom"/>
</dbReference>
<keyword evidence="10" id="KW-1185">Reference proteome</keyword>
<evidence type="ECO:0000256" key="4">
    <source>
        <dbReference type="ARBA" id="ARBA00022723"/>
    </source>
</evidence>
<gene>
    <name evidence="9" type="ordered locus">Ppha_1554</name>
</gene>
<dbReference type="Proteomes" id="UP000002724">
    <property type="component" value="Chromosome"/>
</dbReference>
<evidence type="ECO:0000256" key="7">
    <source>
        <dbReference type="ARBA" id="ARBA00038093"/>
    </source>
</evidence>
<keyword evidence="6" id="KW-0460">Magnesium</keyword>
<keyword evidence="5" id="KW-0378">Hydrolase</keyword>
<dbReference type="GO" id="GO:0046872">
    <property type="term" value="F:metal ion binding"/>
    <property type="evidence" value="ECO:0007669"/>
    <property type="project" value="UniProtKB-KW"/>
</dbReference>
<dbReference type="GO" id="GO:0016787">
    <property type="term" value="F:hydrolase activity"/>
    <property type="evidence" value="ECO:0007669"/>
    <property type="project" value="UniProtKB-KW"/>
</dbReference>
<evidence type="ECO:0000256" key="2">
    <source>
        <dbReference type="ARBA" id="ARBA00022649"/>
    </source>
</evidence>
<evidence type="ECO:0000256" key="1">
    <source>
        <dbReference type="ARBA" id="ARBA00001946"/>
    </source>
</evidence>
<dbReference type="RefSeq" id="WP_012508291.1">
    <property type="nucleotide sequence ID" value="NC_011060.1"/>
</dbReference>
<dbReference type="InterPro" id="IPR050556">
    <property type="entry name" value="Type_II_TA_system_RNase"/>
</dbReference>
<dbReference type="STRING" id="324925.Ppha_1554"/>
<organism evidence="9 10">
    <name type="scientific">Pelodictyon phaeoclathratiforme (strain DSM 5477 / BU-1)</name>
    <dbReference type="NCBI Taxonomy" id="324925"/>
    <lineage>
        <taxon>Bacteria</taxon>
        <taxon>Pseudomonadati</taxon>
        <taxon>Chlorobiota</taxon>
        <taxon>Chlorobiia</taxon>
        <taxon>Chlorobiales</taxon>
        <taxon>Chlorobiaceae</taxon>
        <taxon>Chlorobium/Pelodictyon group</taxon>
        <taxon>Pelodictyon</taxon>
    </lineage>
</organism>
<evidence type="ECO:0000256" key="3">
    <source>
        <dbReference type="ARBA" id="ARBA00022722"/>
    </source>
</evidence>
<dbReference type="PANTHER" id="PTHR33653">
    <property type="entry name" value="RIBONUCLEASE VAPC2"/>
    <property type="match status" value="1"/>
</dbReference>
<reference evidence="9 10" key="1">
    <citation type="submission" date="2008-06" db="EMBL/GenBank/DDBJ databases">
        <title>Complete sequence of Pelodictyon phaeoclathratiforme BU-1.</title>
        <authorList>
            <consortium name="US DOE Joint Genome Institute"/>
            <person name="Lucas S."/>
            <person name="Copeland A."/>
            <person name="Lapidus A."/>
            <person name="Glavina del Rio T."/>
            <person name="Dalin E."/>
            <person name="Tice H."/>
            <person name="Bruce D."/>
            <person name="Goodwin L."/>
            <person name="Pitluck S."/>
            <person name="Schmutz J."/>
            <person name="Larimer F."/>
            <person name="Land M."/>
            <person name="Hauser L."/>
            <person name="Kyrpides N."/>
            <person name="Mikhailova N."/>
            <person name="Liu Z."/>
            <person name="Li T."/>
            <person name="Zhao F."/>
            <person name="Overmann J."/>
            <person name="Bryant D.A."/>
            <person name="Richardson P."/>
        </authorList>
    </citation>
    <scope>NUCLEOTIDE SEQUENCE [LARGE SCALE GENOMIC DNA]</scope>
    <source>
        <strain evidence="10">DSM 5477 / BU-1</strain>
    </source>
</reference>
<feature type="domain" description="PIN" evidence="8">
    <location>
        <begin position="6"/>
        <end position="116"/>
    </location>
</feature>
<protein>
    <submittedName>
        <fullName evidence="9">PilT protein domain protein</fullName>
    </submittedName>
</protein>
<evidence type="ECO:0000256" key="6">
    <source>
        <dbReference type="ARBA" id="ARBA00022842"/>
    </source>
</evidence>
<accession>B4SAB7</accession>
<dbReference type="InterPro" id="IPR029060">
    <property type="entry name" value="PIN-like_dom_sf"/>
</dbReference>
<dbReference type="KEGG" id="pph:Ppha_1554"/>
<dbReference type="PANTHER" id="PTHR33653:SF1">
    <property type="entry name" value="RIBONUCLEASE VAPC2"/>
    <property type="match status" value="1"/>
</dbReference>
<comment type="cofactor">
    <cofactor evidence="1">
        <name>Mg(2+)</name>
        <dbReference type="ChEBI" id="CHEBI:18420"/>
    </cofactor>
</comment>
<comment type="similarity">
    <text evidence="7">Belongs to the PINc/VapC protein family.</text>
</comment>
<dbReference type="GO" id="GO:0004518">
    <property type="term" value="F:nuclease activity"/>
    <property type="evidence" value="ECO:0007669"/>
    <property type="project" value="UniProtKB-KW"/>
</dbReference>
<evidence type="ECO:0000256" key="5">
    <source>
        <dbReference type="ARBA" id="ARBA00022801"/>
    </source>
</evidence>
<keyword evidence="3" id="KW-0540">Nuclease</keyword>
<sequence length="125" mass="14336">MSGNKYLLDTNFILALFKSNPIVIEELFSRQVYSSECFYSVVTRMELLGYPGITDGEESFIREKLDHFTHCTLTSEIENRVIELRRKRKIKLPDAIIAATALSLKLELLTLDKHLLSVVTASREQ</sequence>
<dbReference type="Gene3D" id="3.40.50.1010">
    <property type="entry name" value="5'-nuclease"/>
    <property type="match status" value="1"/>
</dbReference>
<proteinExistence type="inferred from homology"/>
<dbReference type="HOGENOM" id="CLU_118482_0_0_10"/>
<dbReference type="SUPFAM" id="SSF88723">
    <property type="entry name" value="PIN domain-like"/>
    <property type="match status" value="1"/>
</dbReference>
<evidence type="ECO:0000313" key="9">
    <source>
        <dbReference type="EMBL" id="ACF43803.1"/>
    </source>
</evidence>
<dbReference type="AlphaFoldDB" id="B4SAB7"/>
<dbReference type="EMBL" id="CP001110">
    <property type="protein sequence ID" value="ACF43803.1"/>
    <property type="molecule type" value="Genomic_DNA"/>
</dbReference>